<gene>
    <name evidence="6 7" type="primary">rsmG</name>
    <name evidence="7" type="ORF">Tsumi_06800</name>
</gene>
<dbReference type="RefSeq" id="WP_411915381.1">
    <property type="nucleotide sequence ID" value="NZ_BAAFSF010000001.1"/>
</dbReference>
<evidence type="ECO:0000256" key="2">
    <source>
        <dbReference type="ARBA" id="ARBA00022552"/>
    </source>
</evidence>
<dbReference type="EC" id="2.1.1.-" evidence="6"/>
<dbReference type="SUPFAM" id="SSF53335">
    <property type="entry name" value="S-adenosyl-L-methionine-dependent methyltransferases"/>
    <property type="match status" value="1"/>
</dbReference>
<sequence>MEEVLSTTAQLTLLYELFPQLTSTQKEKFAQLNSLYTEWNSKINLISRKDIDCLYLHHIIHSLGITEMLHFTPGTIVLDAGTGGGLPGIPLAILFPEVQFILVDSTQKKIKAAKAIAEAIGLENVTFIADRLESINVKCHFVVSRAAMQLSSLEAVTRRLFLKEQRNALPNGIIALKGGNLTAELAAYRKKAIVTPLYPVFRDEFFLEKQVVYIPFG</sequence>
<dbReference type="PANTHER" id="PTHR31760">
    <property type="entry name" value="S-ADENOSYL-L-METHIONINE-DEPENDENT METHYLTRANSFERASES SUPERFAMILY PROTEIN"/>
    <property type="match status" value="1"/>
</dbReference>
<keyword evidence="8" id="KW-1185">Reference proteome</keyword>
<feature type="binding site" evidence="6">
    <location>
        <position position="86"/>
    </location>
    <ligand>
        <name>S-adenosyl-L-methionine</name>
        <dbReference type="ChEBI" id="CHEBI:59789"/>
    </ligand>
</feature>
<dbReference type="PANTHER" id="PTHR31760:SF0">
    <property type="entry name" value="S-ADENOSYL-L-METHIONINE-DEPENDENT METHYLTRANSFERASES SUPERFAMILY PROTEIN"/>
    <property type="match status" value="1"/>
</dbReference>
<comment type="similarity">
    <text evidence="6">Belongs to the methyltransferase superfamily. RNA methyltransferase RsmG family.</text>
</comment>
<evidence type="ECO:0000256" key="5">
    <source>
        <dbReference type="ARBA" id="ARBA00022691"/>
    </source>
</evidence>
<reference evidence="7 8" key="1">
    <citation type="journal article" date="2025" name="Int. J. Syst. Evol. Microbiol.">
        <title>Desulfovibrio falkowii sp. nov., Porphyromonas miyakawae sp. nov., Mediterraneibacter flintii sp. nov. and Owariibacterium komagatae gen. nov., sp. nov., isolated from human faeces.</title>
        <authorList>
            <person name="Hamaguchi T."/>
            <person name="Ohara M."/>
            <person name="Hisatomi A."/>
            <person name="Sekiguchi K."/>
            <person name="Takeda J.I."/>
            <person name="Ueyama J."/>
            <person name="Ito M."/>
            <person name="Nishiwaki H."/>
            <person name="Ogi T."/>
            <person name="Hirayama M."/>
            <person name="Ohkuma M."/>
            <person name="Sakamoto M."/>
            <person name="Ohno K."/>
        </authorList>
    </citation>
    <scope>NUCLEOTIDE SEQUENCE [LARGE SCALE GENOMIC DNA]</scope>
    <source>
        <strain evidence="7 8">13CB11C</strain>
    </source>
</reference>
<feature type="binding site" evidence="6">
    <location>
        <position position="145"/>
    </location>
    <ligand>
        <name>S-adenosyl-L-methionine</name>
        <dbReference type="ChEBI" id="CHEBI:59789"/>
    </ligand>
</feature>
<evidence type="ECO:0000313" key="7">
    <source>
        <dbReference type="EMBL" id="GAB1251576.1"/>
    </source>
</evidence>
<keyword evidence="3 6" id="KW-0489">Methyltransferase</keyword>
<dbReference type="EMBL" id="BAAFSF010000001">
    <property type="protein sequence ID" value="GAB1251576.1"/>
    <property type="molecule type" value="Genomic_DNA"/>
</dbReference>
<keyword evidence="1 6" id="KW-0963">Cytoplasm</keyword>
<dbReference type="Pfam" id="PF02527">
    <property type="entry name" value="GidB"/>
    <property type="match status" value="1"/>
</dbReference>
<dbReference type="PIRSF" id="PIRSF003078">
    <property type="entry name" value="GidB"/>
    <property type="match status" value="1"/>
</dbReference>
<comment type="caution">
    <text evidence="7">The sequence shown here is derived from an EMBL/GenBank/DDBJ whole genome shotgun (WGS) entry which is preliminary data.</text>
</comment>
<dbReference type="CDD" id="cd02440">
    <property type="entry name" value="AdoMet_MTases"/>
    <property type="match status" value="1"/>
</dbReference>
<protein>
    <recommendedName>
        <fullName evidence="6">Ribosomal RNA small subunit methyltransferase G</fullName>
        <ecNumber evidence="6">2.1.1.-</ecNumber>
    </recommendedName>
    <alternativeName>
        <fullName evidence="6">16S rRNA 7-methylguanosine methyltransferase</fullName>
        <shortName evidence="6">16S rRNA m7G methyltransferase</shortName>
    </alternativeName>
</protein>
<feature type="binding site" evidence="6">
    <location>
        <begin position="132"/>
        <end position="133"/>
    </location>
    <ligand>
        <name>S-adenosyl-L-methionine</name>
        <dbReference type="ChEBI" id="CHEBI:59789"/>
    </ligand>
</feature>
<proteinExistence type="inferred from homology"/>
<feature type="binding site" evidence="6">
    <location>
        <begin position="104"/>
        <end position="106"/>
    </location>
    <ligand>
        <name>S-adenosyl-L-methionine</name>
        <dbReference type="ChEBI" id="CHEBI:59789"/>
    </ligand>
</feature>
<dbReference type="InterPro" id="IPR029063">
    <property type="entry name" value="SAM-dependent_MTases_sf"/>
</dbReference>
<evidence type="ECO:0000256" key="6">
    <source>
        <dbReference type="HAMAP-Rule" id="MF_00074"/>
    </source>
</evidence>
<dbReference type="Gene3D" id="3.40.50.150">
    <property type="entry name" value="Vaccinia Virus protein VP39"/>
    <property type="match status" value="1"/>
</dbReference>
<dbReference type="HAMAP" id="MF_00074">
    <property type="entry name" value="16SrRNA_methyltr_G"/>
    <property type="match status" value="1"/>
</dbReference>
<dbReference type="Proteomes" id="UP001628220">
    <property type="component" value="Unassembled WGS sequence"/>
</dbReference>
<keyword evidence="2 6" id="KW-0698">rRNA processing</keyword>
<evidence type="ECO:0000256" key="3">
    <source>
        <dbReference type="ARBA" id="ARBA00022603"/>
    </source>
</evidence>
<evidence type="ECO:0000313" key="8">
    <source>
        <dbReference type="Proteomes" id="UP001628220"/>
    </source>
</evidence>
<name>A0ABQ0E1N7_9PORP</name>
<dbReference type="NCBIfam" id="TIGR00138">
    <property type="entry name" value="rsmG_gidB"/>
    <property type="match status" value="1"/>
</dbReference>
<feature type="binding site" evidence="6">
    <location>
        <position position="81"/>
    </location>
    <ligand>
        <name>S-adenosyl-L-methionine</name>
        <dbReference type="ChEBI" id="CHEBI:59789"/>
    </ligand>
</feature>
<keyword evidence="5 6" id="KW-0949">S-adenosyl-L-methionine</keyword>
<organism evidence="7 8">
    <name type="scientific">Porphyromonas miyakawae</name>
    <dbReference type="NCBI Taxonomy" id="3137470"/>
    <lineage>
        <taxon>Bacteria</taxon>
        <taxon>Pseudomonadati</taxon>
        <taxon>Bacteroidota</taxon>
        <taxon>Bacteroidia</taxon>
        <taxon>Bacteroidales</taxon>
        <taxon>Porphyromonadaceae</taxon>
        <taxon>Porphyromonas</taxon>
    </lineage>
</organism>
<comment type="function">
    <text evidence="6">Specifically methylates the N7 position of a guanine in 16S rRNA.</text>
</comment>
<evidence type="ECO:0000256" key="4">
    <source>
        <dbReference type="ARBA" id="ARBA00022679"/>
    </source>
</evidence>
<accession>A0ABQ0E1N7</accession>
<comment type="subcellular location">
    <subcellularLocation>
        <location evidence="6">Cytoplasm</location>
    </subcellularLocation>
</comment>
<keyword evidence="4 6" id="KW-0808">Transferase</keyword>
<dbReference type="InterPro" id="IPR003682">
    <property type="entry name" value="rRNA_ssu_MeTfrase_G"/>
</dbReference>
<evidence type="ECO:0000256" key="1">
    <source>
        <dbReference type="ARBA" id="ARBA00022490"/>
    </source>
</evidence>